<sequence>MAKKCLWLLFVVLFLVTGIEGVSRESAITLQNNEYTNILVSISPEVSASSTLVATIKTTFTKASAILYQATNHRAVFRDVTILVPSTWPTDPSYTAATTQVFSNSDIVFVPPPAPAPPQSNPGAGQLAGSSATPRRVDVASTKAFAGCGLPGIRITMATDLLTNRALTPTFGAPVQFCDDDQSNSSTAHNYEAPSHHNLRCGHRSTWAVISESSDFNNGNNPPRPGLSTTPVFTVVQAPKTRRLVVAIDTSSIMAVNEKLREVHQAATTVQRENTSPDVDVVVTSFGGGDEDPLAAATPTTTPTSADFSL</sequence>
<accession>A0A2T7Q0M6</accession>
<dbReference type="Pfam" id="PF08434">
    <property type="entry name" value="CLCA"/>
    <property type="match status" value="2"/>
</dbReference>
<comment type="caution">
    <text evidence="4">The sequence shown here is derived from an EMBL/GenBank/DDBJ whole genome shotgun (WGS) entry which is preliminary data.</text>
</comment>
<reference evidence="4 5" key="1">
    <citation type="submission" date="2018-04" db="EMBL/GenBank/DDBJ databases">
        <title>The genome of golden apple snail Pomacea canaliculata provides insight into stress tolerance and invasive adaptation.</title>
        <authorList>
            <person name="Liu C."/>
            <person name="Liu B."/>
            <person name="Ren Y."/>
            <person name="Zhang Y."/>
            <person name="Wang H."/>
            <person name="Li S."/>
            <person name="Jiang F."/>
            <person name="Yin L."/>
            <person name="Zhang G."/>
            <person name="Qian W."/>
            <person name="Fan W."/>
        </authorList>
    </citation>
    <scope>NUCLEOTIDE SEQUENCE [LARGE SCALE GENOMIC DNA]</scope>
    <source>
        <strain evidence="4">SZHN2017</strain>
        <tissue evidence="4">Muscle</tissue>
    </source>
</reference>
<feature type="compositionally biased region" description="Low complexity" evidence="1">
    <location>
        <begin position="294"/>
        <end position="304"/>
    </location>
</feature>
<keyword evidence="5" id="KW-1185">Reference proteome</keyword>
<evidence type="ECO:0000256" key="2">
    <source>
        <dbReference type="SAM" id="SignalP"/>
    </source>
</evidence>
<organism evidence="4 5">
    <name type="scientific">Pomacea canaliculata</name>
    <name type="common">Golden apple snail</name>
    <dbReference type="NCBI Taxonomy" id="400727"/>
    <lineage>
        <taxon>Eukaryota</taxon>
        <taxon>Metazoa</taxon>
        <taxon>Spiralia</taxon>
        <taxon>Lophotrochozoa</taxon>
        <taxon>Mollusca</taxon>
        <taxon>Gastropoda</taxon>
        <taxon>Caenogastropoda</taxon>
        <taxon>Architaenioglossa</taxon>
        <taxon>Ampullarioidea</taxon>
        <taxon>Ampullariidae</taxon>
        <taxon>Pomacea</taxon>
    </lineage>
</organism>
<dbReference type="STRING" id="400727.A0A2T7Q0M6"/>
<dbReference type="EMBL" id="PZQS01000001">
    <property type="protein sequence ID" value="PVD39200.1"/>
    <property type="molecule type" value="Genomic_DNA"/>
</dbReference>
<evidence type="ECO:0000259" key="3">
    <source>
        <dbReference type="Pfam" id="PF08434"/>
    </source>
</evidence>
<feature type="region of interest" description="Disordered" evidence="1">
    <location>
        <begin position="112"/>
        <end position="133"/>
    </location>
</feature>
<feature type="chain" id="PRO_5015737094" description="Calcium-activated chloride channel N-terminal domain-containing protein" evidence="2">
    <location>
        <begin position="22"/>
        <end position="310"/>
    </location>
</feature>
<evidence type="ECO:0000256" key="1">
    <source>
        <dbReference type="SAM" id="MobiDB-lite"/>
    </source>
</evidence>
<dbReference type="InterPro" id="IPR013642">
    <property type="entry name" value="CLCA_N"/>
</dbReference>
<feature type="domain" description="Calcium-activated chloride channel N-terminal" evidence="3">
    <location>
        <begin position="175"/>
        <end position="219"/>
    </location>
</feature>
<dbReference type="OrthoDB" id="687730at2759"/>
<proteinExistence type="predicted"/>
<protein>
    <recommendedName>
        <fullName evidence="3">Calcium-activated chloride channel N-terminal domain-containing protein</fullName>
    </recommendedName>
</protein>
<evidence type="ECO:0000313" key="4">
    <source>
        <dbReference type="EMBL" id="PVD39200.1"/>
    </source>
</evidence>
<feature type="signal peptide" evidence="2">
    <location>
        <begin position="1"/>
        <end position="21"/>
    </location>
</feature>
<name>A0A2T7Q0M6_POMCA</name>
<evidence type="ECO:0000313" key="5">
    <source>
        <dbReference type="Proteomes" id="UP000245119"/>
    </source>
</evidence>
<feature type="domain" description="Calcium-activated chloride channel N-terminal" evidence="3">
    <location>
        <begin position="28"/>
        <end position="115"/>
    </location>
</feature>
<dbReference type="AlphaFoldDB" id="A0A2T7Q0M6"/>
<gene>
    <name evidence="4" type="ORF">C0Q70_01828</name>
</gene>
<dbReference type="Proteomes" id="UP000245119">
    <property type="component" value="Linkage Group LG1"/>
</dbReference>
<feature type="region of interest" description="Disordered" evidence="1">
    <location>
        <begin position="287"/>
        <end position="310"/>
    </location>
</feature>
<keyword evidence="2" id="KW-0732">Signal</keyword>